<dbReference type="Pfam" id="PF12502">
    <property type="entry name" value="DUF3710"/>
    <property type="match status" value="1"/>
</dbReference>
<accession>A0A2C8AF11</accession>
<evidence type="ECO:0000313" key="2">
    <source>
        <dbReference type="EMBL" id="SCQ78032.1"/>
    </source>
</evidence>
<evidence type="ECO:0000313" key="3">
    <source>
        <dbReference type="Proteomes" id="UP000250080"/>
    </source>
</evidence>
<reference evidence="2 3" key="1">
    <citation type="submission" date="2016-09" db="EMBL/GenBank/DDBJ databases">
        <authorList>
            <person name="Laine KS P."/>
        </authorList>
    </citation>
    <scope>NUCLEOTIDE SEQUENCE [LARGE SCALE GENOMIC DNA]</scope>
    <source>
        <strain evidence="2">PFRJS-23</strain>
    </source>
</reference>
<gene>
    <name evidence="2" type="ORF">PFR_JS23_977</name>
</gene>
<evidence type="ECO:0000256" key="1">
    <source>
        <dbReference type="SAM" id="MobiDB-lite"/>
    </source>
</evidence>
<feature type="compositionally biased region" description="Acidic residues" evidence="1">
    <location>
        <begin position="37"/>
        <end position="69"/>
    </location>
</feature>
<proteinExistence type="predicted"/>
<dbReference type="InterPro" id="IPR022183">
    <property type="entry name" value="DUF3710"/>
</dbReference>
<feature type="compositionally biased region" description="Acidic residues" evidence="1">
    <location>
        <begin position="14"/>
        <end position="27"/>
    </location>
</feature>
<name>A0A2C8AF11_9ACTN</name>
<feature type="region of interest" description="Disordered" evidence="1">
    <location>
        <begin position="1"/>
        <end position="71"/>
    </location>
</feature>
<dbReference type="AlphaFoldDB" id="A0A2C8AF11"/>
<sequence>MIFGRRKHRKADAADEVEQAAESDVVEDAQAVAAGDGADESEPIDDDESLDDDEASDSEASEPDEWEQLDESRDWRADGPFDISEVDLDADDVQRLDFDSLVLTPFEGMNMQLQVNQETQDVQALLISQGQSVLELSLFAAPSDRSMLPRVRQDMIANVESAGGSATLAEGPFGTEIRRVVPITAENGQHGYHVSRTWFAQGPRWLLRGVLMGEAGMSEGTGGPAEVLYEFFANTVVRRGDKPMVPGDPIAMALPDAMRAQLDGQAGAPQGQQ</sequence>
<dbReference type="Proteomes" id="UP000250080">
    <property type="component" value="Chromosome I"/>
</dbReference>
<organism evidence="2 3">
    <name type="scientific">Propionibacterium freudenreichii</name>
    <dbReference type="NCBI Taxonomy" id="1744"/>
    <lineage>
        <taxon>Bacteria</taxon>
        <taxon>Bacillati</taxon>
        <taxon>Actinomycetota</taxon>
        <taxon>Actinomycetes</taxon>
        <taxon>Propionibacteriales</taxon>
        <taxon>Propionibacteriaceae</taxon>
        <taxon>Propionibacterium</taxon>
    </lineage>
</organism>
<feature type="compositionally biased region" description="Basic residues" evidence="1">
    <location>
        <begin position="1"/>
        <end position="10"/>
    </location>
</feature>
<dbReference type="EMBL" id="LT618793">
    <property type="protein sequence ID" value="SCQ78032.1"/>
    <property type="molecule type" value="Genomic_DNA"/>
</dbReference>
<dbReference type="RefSeq" id="WP_036941202.1">
    <property type="nucleotide sequence ID" value="NZ_CCYS01000040.1"/>
</dbReference>
<protein>
    <submittedName>
        <fullName evidence="2">PF12502 family protein</fullName>
    </submittedName>
</protein>